<protein>
    <submittedName>
        <fullName evidence="1">Uncharacterized protein</fullName>
    </submittedName>
</protein>
<dbReference type="Proteomes" id="UP001221898">
    <property type="component" value="Unassembled WGS sequence"/>
</dbReference>
<evidence type="ECO:0000313" key="2">
    <source>
        <dbReference type="Proteomes" id="UP001221898"/>
    </source>
</evidence>
<keyword evidence="2" id="KW-1185">Reference proteome</keyword>
<dbReference type="EMBL" id="JAINUG010001102">
    <property type="protein sequence ID" value="KAJ8358206.1"/>
    <property type="molecule type" value="Genomic_DNA"/>
</dbReference>
<gene>
    <name evidence="1" type="ORF">AAFF_G00026120</name>
</gene>
<dbReference type="AlphaFoldDB" id="A0AAD7R2K6"/>
<accession>A0AAD7R2K6</accession>
<evidence type="ECO:0000313" key="1">
    <source>
        <dbReference type="EMBL" id="KAJ8358206.1"/>
    </source>
</evidence>
<name>A0AAD7R2K6_9TELE</name>
<organism evidence="1 2">
    <name type="scientific">Aldrovandia affinis</name>
    <dbReference type="NCBI Taxonomy" id="143900"/>
    <lineage>
        <taxon>Eukaryota</taxon>
        <taxon>Metazoa</taxon>
        <taxon>Chordata</taxon>
        <taxon>Craniata</taxon>
        <taxon>Vertebrata</taxon>
        <taxon>Euteleostomi</taxon>
        <taxon>Actinopterygii</taxon>
        <taxon>Neopterygii</taxon>
        <taxon>Teleostei</taxon>
        <taxon>Notacanthiformes</taxon>
        <taxon>Halosauridae</taxon>
        <taxon>Aldrovandia</taxon>
    </lineage>
</organism>
<sequence>MVKHKQLVSCQRSVFAHQWDISGILERYRDSPFNSSVSFSQDLTETVNAVDAGSSIIQAVVL</sequence>
<comment type="caution">
    <text evidence="1">The sequence shown here is derived from an EMBL/GenBank/DDBJ whole genome shotgun (WGS) entry which is preliminary data.</text>
</comment>
<reference evidence="1" key="1">
    <citation type="journal article" date="2023" name="Science">
        <title>Genome structures resolve the early diversification of teleost fishes.</title>
        <authorList>
            <person name="Parey E."/>
            <person name="Louis A."/>
            <person name="Montfort J."/>
            <person name="Bouchez O."/>
            <person name="Roques C."/>
            <person name="Iampietro C."/>
            <person name="Lluch J."/>
            <person name="Castinel A."/>
            <person name="Donnadieu C."/>
            <person name="Desvignes T."/>
            <person name="Floi Bucao C."/>
            <person name="Jouanno E."/>
            <person name="Wen M."/>
            <person name="Mejri S."/>
            <person name="Dirks R."/>
            <person name="Jansen H."/>
            <person name="Henkel C."/>
            <person name="Chen W.J."/>
            <person name="Zahm M."/>
            <person name="Cabau C."/>
            <person name="Klopp C."/>
            <person name="Thompson A.W."/>
            <person name="Robinson-Rechavi M."/>
            <person name="Braasch I."/>
            <person name="Lecointre G."/>
            <person name="Bobe J."/>
            <person name="Postlethwait J.H."/>
            <person name="Berthelot C."/>
            <person name="Roest Crollius H."/>
            <person name="Guiguen Y."/>
        </authorList>
    </citation>
    <scope>NUCLEOTIDE SEQUENCE</scope>
    <source>
        <strain evidence="1">NC1722</strain>
    </source>
</reference>
<proteinExistence type="predicted"/>